<gene>
    <name evidence="2" type="ORF">DNFV4_03239</name>
</gene>
<evidence type="ECO:0000259" key="1">
    <source>
        <dbReference type="Pfam" id="PF03372"/>
    </source>
</evidence>
<dbReference type="GO" id="GO:0006506">
    <property type="term" value="P:GPI anchor biosynthetic process"/>
    <property type="evidence" value="ECO:0007669"/>
    <property type="project" value="TreeGrafter"/>
</dbReference>
<dbReference type="RefSeq" id="WP_289269519.1">
    <property type="nucleotide sequence ID" value="NZ_OX365700.1"/>
</dbReference>
<proteinExistence type="predicted"/>
<dbReference type="InterPro" id="IPR005135">
    <property type="entry name" value="Endo/exonuclease/phosphatase"/>
</dbReference>
<keyword evidence="3" id="KW-1185">Reference proteome</keyword>
<dbReference type="GO" id="GO:0004519">
    <property type="term" value="F:endonuclease activity"/>
    <property type="evidence" value="ECO:0007669"/>
    <property type="project" value="UniProtKB-KW"/>
</dbReference>
<dbReference type="Gene3D" id="3.60.10.10">
    <property type="entry name" value="Endonuclease/exonuclease/phosphatase"/>
    <property type="match status" value="1"/>
</dbReference>
<feature type="domain" description="Endonuclease/exonuclease/phosphatase" evidence="1">
    <location>
        <begin position="6"/>
        <end position="216"/>
    </location>
</feature>
<dbReference type="PANTHER" id="PTHR14859:SF15">
    <property type="entry name" value="ENDONUCLEASE_EXONUCLEASE_PHOSPHATASE DOMAIN-CONTAINING PROTEIN"/>
    <property type="match status" value="1"/>
</dbReference>
<sequence>MRLTLATYNIHGCVGLDGRYDPGRIVEVLRELDADIVALQEVDSPGHHGLELLWRLAHEVKLTPIAGPTLLERKGHYGNAVLTRCSPADVRLMDLSQPGREPRGAIDMEIACNGERLQVIATHLGLRPWERRLQVEELLKRFSRRHCVLMGDLNEWFLWGRPLRWIKRIFGHAPALRTFPSAVPIFALDRIWVRPPATLLRMEVHKTPRSRQASDHLPLKAAVEW</sequence>
<reference evidence="2" key="1">
    <citation type="submission" date="2022-10" db="EMBL/GenBank/DDBJ databases">
        <authorList>
            <person name="Koch H."/>
        </authorList>
    </citation>
    <scope>NUCLEOTIDE SEQUENCE</scope>
    <source>
        <strain evidence="2">DNF</strain>
    </source>
</reference>
<keyword evidence="2" id="KW-0540">Nuclease</keyword>
<keyword evidence="2" id="KW-0255">Endonuclease</keyword>
<dbReference type="InterPro" id="IPR036691">
    <property type="entry name" value="Endo/exonu/phosph_ase_sf"/>
</dbReference>
<dbReference type="AlphaFoldDB" id="A0AA86TDU6"/>
<accession>A0AA86TDU6</accession>
<dbReference type="EMBL" id="OX365700">
    <property type="protein sequence ID" value="CAI4032809.1"/>
    <property type="molecule type" value="Genomic_DNA"/>
</dbReference>
<evidence type="ECO:0000313" key="3">
    <source>
        <dbReference type="Proteomes" id="UP001179121"/>
    </source>
</evidence>
<organism evidence="2 3">
    <name type="scientific">Nitrospira tepida</name>
    <dbReference type="NCBI Taxonomy" id="2973512"/>
    <lineage>
        <taxon>Bacteria</taxon>
        <taxon>Pseudomonadati</taxon>
        <taxon>Nitrospirota</taxon>
        <taxon>Nitrospiria</taxon>
        <taxon>Nitrospirales</taxon>
        <taxon>Nitrospiraceae</taxon>
        <taxon>Nitrospira</taxon>
    </lineage>
</organism>
<dbReference type="SUPFAM" id="SSF56219">
    <property type="entry name" value="DNase I-like"/>
    <property type="match status" value="1"/>
</dbReference>
<protein>
    <submittedName>
        <fullName evidence="2">Endonuclease/exonuclease/phosphatase</fullName>
    </submittedName>
</protein>
<evidence type="ECO:0000313" key="2">
    <source>
        <dbReference type="EMBL" id="CAI4032809.1"/>
    </source>
</evidence>
<dbReference type="Proteomes" id="UP001179121">
    <property type="component" value="Chromosome"/>
</dbReference>
<keyword evidence="2" id="KW-0378">Hydrolase</keyword>
<dbReference type="GO" id="GO:0016020">
    <property type="term" value="C:membrane"/>
    <property type="evidence" value="ECO:0007669"/>
    <property type="project" value="GOC"/>
</dbReference>
<dbReference type="InterPro" id="IPR051916">
    <property type="entry name" value="GPI-anchor_lipid_remodeler"/>
</dbReference>
<dbReference type="PANTHER" id="PTHR14859">
    <property type="entry name" value="CALCOFLUOR WHITE HYPERSENSITIVE PROTEIN PRECURSOR"/>
    <property type="match status" value="1"/>
</dbReference>
<name>A0AA86TDU6_9BACT</name>
<dbReference type="KEGG" id="nti:DNFV4_03239"/>
<dbReference type="Pfam" id="PF03372">
    <property type="entry name" value="Exo_endo_phos"/>
    <property type="match status" value="1"/>
</dbReference>